<dbReference type="InterPro" id="IPR036555">
    <property type="entry name" value="NusA_N_sf"/>
</dbReference>
<organism evidence="9 10">
    <name type="scientific">Peptococcus simiae</name>
    <dbReference type="NCBI Taxonomy" id="1643805"/>
    <lineage>
        <taxon>Bacteria</taxon>
        <taxon>Bacillati</taxon>
        <taxon>Bacillota</taxon>
        <taxon>Clostridia</taxon>
        <taxon>Eubacteriales</taxon>
        <taxon>Peptococcaceae</taxon>
        <taxon>Peptococcus</taxon>
    </lineage>
</organism>
<evidence type="ECO:0000256" key="1">
    <source>
        <dbReference type="ARBA" id="ARBA00022472"/>
    </source>
</evidence>
<comment type="subunit">
    <text evidence="7">Monomer. Binds directly to the core enzyme of the DNA-dependent RNA polymerase and to nascent RNA.</text>
</comment>
<evidence type="ECO:0000256" key="4">
    <source>
        <dbReference type="ARBA" id="ARBA00022884"/>
    </source>
</evidence>
<accession>A0ABW9GZ45</accession>
<comment type="subcellular location">
    <subcellularLocation>
        <location evidence="7">Cytoplasm</location>
    </subcellularLocation>
</comment>
<dbReference type="PROSITE" id="PS50126">
    <property type="entry name" value="S1"/>
    <property type="match status" value="1"/>
</dbReference>
<keyword evidence="1 7" id="KW-0806">Transcription termination</keyword>
<dbReference type="CDD" id="cd04455">
    <property type="entry name" value="S1_NusA"/>
    <property type="match status" value="1"/>
</dbReference>
<dbReference type="InterPro" id="IPR010213">
    <property type="entry name" value="TF_NusA"/>
</dbReference>
<keyword evidence="3 7" id="KW-0889">Transcription antitermination</keyword>
<evidence type="ECO:0000256" key="6">
    <source>
        <dbReference type="ARBA" id="ARBA00023163"/>
    </source>
</evidence>
<dbReference type="Pfam" id="PF26594">
    <property type="entry name" value="KH_NusA_2nd"/>
    <property type="match status" value="1"/>
</dbReference>
<dbReference type="Pfam" id="PF00575">
    <property type="entry name" value="S1"/>
    <property type="match status" value="1"/>
</dbReference>
<keyword evidence="5 7" id="KW-0805">Transcription regulation</keyword>
<dbReference type="InterPro" id="IPR013735">
    <property type="entry name" value="TF_NusA_N"/>
</dbReference>
<dbReference type="CDD" id="cd22529">
    <property type="entry name" value="KH-II_NusA_rpt2"/>
    <property type="match status" value="1"/>
</dbReference>
<dbReference type="InterPro" id="IPR012340">
    <property type="entry name" value="NA-bd_OB-fold"/>
</dbReference>
<dbReference type="SUPFAM" id="SSF50249">
    <property type="entry name" value="Nucleic acid-binding proteins"/>
    <property type="match status" value="1"/>
</dbReference>
<dbReference type="Proteomes" id="UP001631949">
    <property type="component" value="Unassembled WGS sequence"/>
</dbReference>
<dbReference type="InterPro" id="IPR058582">
    <property type="entry name" value="KH_NusA_2nd"/>
</dbReference>
<evidence type="ECO:0000256" key="7">
    <source>
        <dbReference type="HAMAP-Rule" id="MF_00945"/>
    </source>
</evidence>
<dbReference type="PANTHER" id="PTHR22648">
    <property type="entry name" value="TRANSCRIPTION TERMINATION FACTOR NUSA"/>
    <property type="match status" value="1"/>
</dbReference>
<dbReference type="EMBL" id="JBJUVG010000002">
    <property type="protein sequence ID" value="MFM9413186.1"/>
    <property type="molecule type" value="Genomic_DNA"/>
</dbReference>
<dbReference type="Gene3D" id="3.30.1480.10">
    <property type="entry name" value="NusA, N-terminal domain"/>
    <property type="match status" value="1"/>
</dbReference>
<dbReference type="HAMAP" id="MF_00945_B">
    <property type="entry name" value="NusA_B"/>
    <property type="match status" value="1"/>
</dbReference>
<dbReference type="PROSITE" id="PS50084">
    <property type="entry name" value="KH_TYPE_1"/>
    <property type="match status" value="1"/>
</dbReference>
<dbReference type="SUPFAM" id="SSF69705">
    <property type="entry name" value="Transcription factor NusA, N-terminal domain"/>
    <property type="match status" value="1"/>
</dbReference>
<dbReference type="Gene3D" id="2.40.50.140">
    <property type="entry name" value="Nucleic acid-binding proteins"/>
    <property type="match status" value="1"/>
</dbReference>
<dbReference type="Pfam" id="PF13184">
    <property type="entry name" value="KH_NusA_1st"/>
    <property type="match status" value="1"/>
</dbReference>
<dbReference type="PANTHER" id="PTHR22648:SF0">
    <property type="entry name" value="TRANSCRIPTION TERMINATION_ANTITERMINATION PROTEIN NUSA"/>
    <property type="match status" value="1"/>
</dbReference>
<name>A0ABW9GZ45_9FIRM</name>
<feature type="domain" description="S1 motif" evidence="8">
    <location>
        <begin position="140"/>
        <end position="204"/>
    </location>
</feature>
<dbReference type="InterPro" id="IPR025249">
    <property type="entry name" value="TF_NusA_KH_1st"/>
</dbReference>
<dbReference type="Gene3D" id="3.30.300.20">
    <property type="match status" value="2"/>
</dbReference>
<proteinExistence type="inferred from homology"/>
<evidence type="ECO:0000313" key="10">
    <source>
        <dbReference type="Proteomes" id="UP001631949"/>
    </source>
</evidence>
<dbReference type="Pfam" id="PF08529">
    <property type="entry name" value="NusA_N"/>
    <property type="match status" value="1"/>
</dbReference>
<dbReference type="SMART" id="SM00322">
    <property type="entry name" value="KH"/>
    <property type="match status" value="2"/>
</dbReference>
<keyword evidence="4 7" id="KW-0694">RNA-binding</keyword>
<evidence type="ECO:0000313" key="9">
    <source>
        <dbReference type="EMBL" id="MFM9413186.1"/>
    </source>
</evidence>
<dbReference type="InterPro" id="IPR009019">
    <property type="entry name" value="KH_sf_prok-type"/>
</dbReference>
<comment type="caution">
    <text evidence="9">The sequence shown here is derived from an EMBL/GenBank/DDBJ whole genome shotgun (WGS) entry which is preliminary data.</text>
</comment>
<dbReference type="InterPro" id="IPR030842">
    <property type="entry name" value="TF_NusA_bacterial"/>
</dbReference>
<keyword evidence="6 7" id="KW-0804">Transcription</keyword>
<evidence type="ECO:0000259" key="8">
    <source>
        <dbReference type="PROSITE" id="PS50126"/>
    </source>
</evidence>
<evidence type="ECO:0000256" key="2">
    <source>
        <dbReference type="ARBA" id="ARBA00022490"/>
    </source>
</evidence>
<keyword evidence="2 7" id="KW-0963">Cytoplasm</keyword>
<comment type="similarity">
    <text evidence="7">Belongs to the NusA family.</text>
</comment>
<dbReference type="NCBIfam" id="TIGR01953">
    <property type="entry name" value="NusA"/>
    <property type="match status" value="1"/>
</dbReference>
<sequence>MKKKAKKDSLREILTLLEIEKGLKPAVIEEAIKTSLVSAYKKNYGSDVNVRIEFNSKTDAIDVFIDRIVVAEVEDPQTEIALLDAQESYPHAKIGDTISEKEEPKNFGRIAAQTAKQVIVQKLREAERGHVFKEFASRESDIVTGIVDRIDHGVCTVRLNNADGMLPVAEQIPGEDIQAGQRLKAYIVEVRNAAKGPQIILSRIHADLLSRLFELEVPEIQDGYVEIKSVAREAGMRSKIAVASNDENIDPVGACVGPNGSRVRAVVDELNGEKIDIINWEPSPDLYIAESLSPSVVIDVLVDEEENKAIVVVPDDQLSLAIGKEGQNARLAAKLTGWKIDIKSKSQADEQEINYNFIFSDEM</sequence>
<gene>
    <name evidence="7 9" type="primary">nusA</name>
    <name evidence="9" type="ORF">ACKQTC_02225</name>
</gene>
<evidence type="ECO:0000256" key="5">
    <source>
        <dbReference type="ARBA" id="ARBA00023015"/>
    </source>
</evidence>
<dbReference type="InterPro" id="IPR015946">
    <property type="entry name" value="KH_dom-like_a/b"/>
</dbReference>
<dbReference type="CDD" id="cd02134">
    <property type="entry name" value="KH-II_NusA_rpt1"/>
    <property type="match status" value="1"/>
</dbReference>
<protein>
    <recommendedName>
        <fullName evidence="7">Transcription termination/antitermination protein NusA</fullName>
    </recommendedName>
</protein>
<dbReference type="SMART" id="SM00316">
    <property type="entry name" value="S1"/>
    <property type="match status" value="1"/>
</dbReference>
<keyword evidence="10" id="KW-1185">Reference proteome</keyword>
<dbReference type="SUPFAM" id="SSF54814">
    <property type="entry name" value="Prokaryotic type KH domain (KH-domain type II)"/>
    <property type="match status" value="2"/>
</dbReference>
<dbReference type="InterPro" id="IPR004087">
    <property type="entry name" value="KH_dom"/>
</dbReference>
<dbReference type="RefSeq" id="WP_408976802.1">
    <property type="nucleotide sequence ID" value="NZ_JBJUVG010000002.1"/>
</dbReference>
<evidence type="ECO:0000256" key="3">
    <source>
        <dbReference type="ARBA" id="ARBA00022814"/>
    </source>
</evidence>
<dbReference type="InterPro" id="IPR003029">
    <property type="entry name" value="S1_domain"/>
</dbReference>
<comment type="function">
    <text evidence="7">Participates in both transcription termination and antitermination.</text>
</comment>
<reference evidence="9 10" key="1">
    <citation type="journal article" date="2016" name="Int. J. Syst. Evol. Microbiol.">
        <title>Peptococcus simiae sp. nov., isolated from rhesus macaque faeces and emended description of the genus Peptococcus.</title>
        <authorList>
            <person name="Shkoporov A.N."/>
            <person name="Efimov B.A."/>
            <person name="Kondova I."/>
            <person name="Ouwerling B."/>
            <person name="Chaplin A.V."/>
            <person name="Shcherbakova V.A."/>
            <person name="Langermans J.A.M."/>
        </authorList>
    </citation>
    <scope>NUCLEOTIDE SEQUENCE [LARGE SCALE GENOMIC DNA]</scope>
    <source>
        <strain evidence="9 10">M108</strain>
    </source>
</reference>